<keyword evidence="3" id="KW-1185">Reference proteome</keyword>
<dbReference type="Proteomes" id="UP001219525">
    <property type="component" value="Unassembled WGS sequence"/>
</dbReference>
<feature type="compositionally biased region" description="Basic and acidic residues" evidence="1">
    <location>
        <begin position="101"/>
        <end position="111"/>
    </location>
</feature>
<gene>
    <name evidence="2" type="ORF">GGX14DRAFT_395425</name>
</gene>
<feature type="compositionally biased region" description="Basic and acidic residues" evidence="1">
    <location>
        <begin position="41"/>
        <end position="64"/>
    </location>
</feature>
<feature type="compositionally biased region" description="Basic and acidic residues" evidence="1">
    <location>
        <begin position="200"/>
        <end position="213"/>
    </location>
</feature>
<feature type="compositionally biased region" description="Basic residues" evidence="1">
    <location>
        <begin position="250"/>
        <end position="274"/>
    </location>
</feature>
<feature type="compositionally biased region" description="Basic and acidic residues" evidence="1">
    <location>
        <begin position="18"/>
        <end position="29"/>
    </location>
</feature>
<feature type="compositionally biased region" description="Basic and acidic residues" evidence="1">
    <location>
        <begin position="177"/>
        <end position="187"/>
    </location>
</feature>
<protein>
    <submittedName>
        <fullName evidence="2">Uncharacterized protein</fullName>
    </submittedName>
</protein>
<evidence type="ECO:0000256" key="1">
    <source>
        <dbReference type="SAM" id="MobiDB-lite"/>
    </source>
</evidence>
<reference evidence="2" key="1">
    <citation type="submission" date="2023-03" db="EMBL/GenBank/DDBJ databases">
        <title>Massive genome expansion in bonnet fungi (Mycena s.s.) driven by repeated elements and novel gene families across ecological guilds.</title>
        <authorList>
            <consortium name="Lawrence Berkeley National Laboratory"/>
            <person name="Harder C.B."/>
            <person name="Miyauchi S."/>
            <person name="Viragh M."/>
            <person name="Kuo A."/>
            <person name="Thoen E."/>
            <person name="Andreopoulos B."/>
            <person name="Lu D."/>
            <person name="Skrede I."/>
            <person name="Drula E."/>
            <person name="Henrissat B."/>
            <person name="Morin E."/>
            <person name="Kohler A."/>
            <person name="Barry K."/>
            <person name="LaButti K."/>
            <person name="Morin E."/>
            <person name="Salamov A."/>
            <person name="Lipzen A."/>
            <person name="Mereny Z."/>
            <person name="Hegedus B."/>
            <person name="Baldrian P."/>
            <person name="Stursova M."/>
            <person name="Weitz H."/>
            <person name="Taylor A."/>
            <person name="Grigoriev I.V."/>
            <person name="Nagy L.G."/>
            <person name="Martin F."/>
            <person name="Kauserud H."/>
        </authorList>
    </citation>
    <scope>NUCLEOTIDE SEQUENCE</scope>
    <source>
        <strain evidence="2">9144</strain>
    </source>
</reference>
<evidence type="ECO:0000313" key="3">
    <source>
        <dbReference type="Proteomes" id="UP001219525"/>
    </source>
</evidence>
<comment type="caution">
    <text evidence="2">The sequence shown here is derived from an EMBL/GenBank/DDBJ whole genome shotgun (WGS) entry which is preliminary data.</text>
</comment>
<evidence type="ECO:0000313" key="2">
    <source>
        <dbReference type="EMBL" id="KAJ7209318.1"/>
    </source>
</evidence>
<accession>A0AAD6VCU9</accession>
<organism evidence="2 3">
    <name type="scientific">Mycena pura</name>
    <dbReference type="NCBI Taxonomy" id="153505"/>
    <lineage>
        <taxon>Eukaryota</taxon>
        <taxon>Fungi</taxon>
        <taxon>Dikarya</taxon>
        <taxon>Basidiomycota</taxon>
        <taxon>Agaricomycotina</taxon>
        <taxon>Agaricomycetes</taxon>
        <taxon>Agaricomycetidae</taxon>
        <taxon>Agaricales</taxon>
        <taxon>Marasmiineae</taxon>
        <taxon>Mycenaceae</taxon>
        <taxon>Mycena</taxon>
    </lineage>
</organism>
<dbReference type="EMBL" id="JARJCW010000031">
    <property type="protein sequence ID" value="KAJ7209318.1"/>
    <property type="molecule type" value="Genomic_DNA"/>
</dbReference>
<feature type="compositionally biased region" description="Basic and acidic residues" evidence="1">
    <location>
        <begin position="77"/>
        <end position="91"/>
    </location>
</feature>
<feature type="region of interest" description="Disordered" evidence="1">
    <location>
        <begin position="1"/>
        <end position="274"/>
    </location>
</feature>
<dbReference type="AlphaFoldDB" id="A0AAD6VCU9"/>
<sequence>MKHPDMKQSAGTEVSRAAAERRGKSDRNRGGNVGPSRRKAERRDEVKRKADGARRNRAKQDRCLKWTGSNRVAFPQDRPKAAVGTEKRRGNDGQATWKKARREELFNDSKKYRGVNRTPAESESKNGPTRGRWKPTGGREAAGGVVQTRQKRASEGPKASINGPEASGEGCGASIKDQNRPVKDDGCPRGTRIQLMTFANDRRDRLEYRDDRKKRVRTQNTDRHTDRNVAGTRYPGTGTDGESDRERLIHVKHGTSRGWIRNRKRSCGPKRQQN</sequence>
<name>A0AAD6VCU9_9AGAR</name>
<proteinExistence type="predicted"/>